<dbReference type="EMBL" id="JACXVP010000003">
    <property type="protein sequence ID" value="KAG5613680.1"/>
    <property type="molecule type" value="Genomic_DNA"/>
</dbReference>
<feature type="compositionally biased region" description="Polar residues" evidence="1">
    <location>
        <begin position="358"/>
        <end position="371"/>
    </location>
</feature>
<evidence type="ECO:0000256" key="1">
    <source>
        <dbReference type="SAM" id="MobiDB-lite"/>
    </source>
</evidence>
<dbReference type="Proteomes" id="UP000824120">
    <property type="component" value="Chromosome 3"/>
</dbReference>
<feature type="region of interest" description="Disordered" evidence="1">
    <location>
        <begin position="301"/>
        <end position="371"/>
    </location>
</feature>
<accession>A0A9J5ZNF2</accession>
<name>A0A9J5ZNF2_SOLCO</name>
<gene>
    <name evidence="2" type="ORF">H5410_013504</name>
</gene>
<organism evidence="2 3">
    <name type="scientific">Solanum commersonii</name>
    <name type="common">Commerson's wild potato</name>
    <name type="synonym">Commerson's nightshade</name>
    <dbReference type="NCBI Taxonomy" id="4109"/>
    <lineage>
        <taxon>Eukaryota</taxon>
        <taxon>Viridiplantae</taxon>
        <taxon>Streptophyta</taxon>
        <taxon>Embryophyta</taxon>
        <taxon>Tracheophyta</taxon>
        <taxon>Spermatophyta</taxon>
        <taxon>Magnoliopsida</taxon>
        <taxon>eudicotyledons</taxon>
        <taxon>Gunneridae</taxon>
        <taxon>Pentapetalae</taxon>
        <taxon>asterids</taxon>
        <taxon>lamiids</taxon>
        <taxon>Solanales</taxon>
        <taxon>Solanaceae</taxon>
        <taxon>Solanoideae</taxon>
        <taxon>Solaneae</taxon>
        <taxon>Solanum</taxon>
    </lineage>
</organism>
<protein>
    <submittedName>
        <fullName evidence="2">Uncharacterized protein</fullName>
    </submittedName>
</protein>
<sequence length="371" mass="40366">MTVLIADIMDGMGIDVGRLIIEQIAELAQGRAKKRSKILPITAIFPPDTCTAGMAREPPVELSQPPDKDHLERYGKSNKTQLATPHNSSYSSSNSQNTEAINTATSERELDGTIKIISPEVHVSIHGKSIAVTKSSKHDLYSTKNPTDYIVPIERSRDANLERNANKSPEVHPQIRRSLSQVLADSTTGDYSPQMEVHPTEILSEMDGGIIGEEDSGETRGQLAGVYGTSDRGINSTPMDIHLLDISNNVNGGTIRNTNLGQSMHILSKQQDTNQSNEAQSSDFSFGIVGKSMNLTSPLSSDAMQAQELGQGHQEQHTESQDNSNQNKITEKNKDNQQQKNGQLDQGQQSQGKAMQTGHIQNETNGRASGE</sequence>
<feature type="compositionally biased region" description="Polar residues" evidence="1">
    <location>
        <begin position="77"/>
        <end position="86"/>
    </location>
</feature>
<evidence type="ECO:0000313" key="3">
    <source>
        <dbReference type="Proteomes" id="UP000824120"/>
    </source>
</evidence>
<dbReference type="OrthoDB" id="1317179at2759"/>
<proteinExistence type="predicted"/>
<feature type="region of interest" description="Disordered" evidence="1">
    <location>
        <begin position="50"/>
        <end position="100"/>
    </location>
</feature>
<dbReference type="AlphaFoldDB" id="A0A9J5ZNF2"/>
<comment type="caution">
    <text evidence="2">The sequence shown here is derived from an EMBL/GenBank/DDBJ whole genome shotgun (WGS) entry which is preliminary data.</text>
</comment>
<evidence type="ECO:0000313" key="2">
    <source>
        <dbReference type="EMBL" id="KAG5613680.1"/>
    </source>
</evidence>
<feature type="compositionally biased region" description="Low complexity" evidence="1">
    <location>
        <begin position="87"/>
        <end position="97"/>
    </location>
</feature>
<reference evidence="2 3" key="1">
    <citation type="submission" date="2020-09" db="EMBL/GenBank/DDBJ databases">
        <title>De no assembly of potato wild relative species, Solanum commersonii.</title>
        <authorList>
            <person name="Cho K."/>
        </authorList>
    </citation>
    <scope>NUCLEOTIDE SEQUENCE [LARGE SCALE GENOMIC DNA]</scope>
    <source>
        <strain evidence="2">LZ3.2</strain>
        <tissue evidence="2">Leaf</tissue>
    </source>
</reference>
<feature type="compositionally biased region" description="Basic and acidic residues" evidence="1">
    <location>
        <begin position="66"/>
        <end position="75"/>
    </location>
</feature>
<feature type="compositionally biased region" description="Low complexity" evidence="1">
    <location>
        <begin position="338"/>
        <end position="353"/>
    </location>
</feature>
<keyword evidence="3" id="KW-1185">Reference proteome</keyword>